<feature type="domain" description="ABC3 transporter permease C-terminal" evidence="6">
    <location>
        <begin position="674"/>
        <end position="787"/>
    </location>
</feature>
<dbReference type="Pfam" id="PF12704">
    <property type="entry name" value="MacB_PCD"/>
    <property type="match status" value="2"/>
</dbReference>
<feature type="domain" description="MacB-like periplasmic core" evidence="7">
    <location>
        <begin position="21"/>
        <end position="234"/>
    </location>
</feature>
<dbReference type="OrthoDB" id="1451596at2"/>
<organism evidence="8 9">
    <name type="scientific">Mucilaginibacter gotjawali</name>
    <dbReference type="NCBI Taxonomy" id="1550579"/>
    <lineage>
        <taxon>Bacteria</taxon>
        <taxon>Pseudomonadati</taxon>
        <taxon>Bacteroidota</taxon>
        <taxon>Sphingobacteriia</taxon>
        <taxon>Sphingobacteriales</taxon>
        <taxon>Sphingobacteriaceae</taxon>
        <taxon>Mucilaginibacter</taxon>
    </lineage>
</organism>
<dbReference type="InterPro" id="IPR025857">
    <property type="entry name" value="MacB_PCD"/>
</dbReference>
<dbReference type="Proteomes" id="UP000218263">
    <property type="component" value="Chromosome"/>
</dbReference>
<evidence type="ECO:0000313" key="8">
    <source>
        <dbReference type="EMBL" id="BAU54495.1"/>
    </source>
</evidence>
<keyword evidence="8" id="KW-0547">Nucleotide-binding</keyword>
<keyword evidence="9" id="KW-1185">Reference proteome</keyword>
<accession>A0A0X8X2B9</accession>
<feature type="domain" description="ABC3 transporter permease C-terminal" evidence="6">
    <location>
        <begin position="286"/>
        <end position="402"/>
    </location>
</feature>
<protein>
    <submittedName>
        <fullName evidence="8">Macrolide export ATP-binding/permease protein MacB</fullName>
        <ecNumber evidence="8">3.6.3.-</ecNumber>
    </submittedName>
</protein>
<evidence type="ECO:0000256" key="3">
    <source>
        <dbReference type="ARBA" id="ARBA00022692"/>
    </source>
</evidence>
<dbReference type="GO" id="GO:0005886">
    <property type="term" value="C:plasma membrane"/>
    <property type="evidence" value="ECO:0007669"/>
    <property type="project" value="UniProtKB-SubCell"/>
</dbReference>
<dbReference type="EMBL" id="AP017313">
    <property type="protein sequence ID" value="BAU54495.1"/>
    <property type="molecule type" value="Genomic_DNA"/>
</dbReference>
<keyword evidence="8" id="KW-0378">Hydrolase</keyword>
<dbReference type="KEGG" id="mgot:MgSA37_02671"/>
<evidence type="ECO:0000259" key="6">
    <source>
        <dbReference type="Pfam" id="PF02687"/>
    </source>
</evidence>
<dbReference type="PROSITE" id="PS51257">
    <property type="entry name" value="PROKAR_LIPOPROTEIN"/>
    <property type="match status" value="1"/>
</dbReference>
<evidence type="ECO:0000256" key="5">
    <source>
        <dbReference type="ARBA" id="ARBA00023136"/>
    </source>
</evidence>
<keyword evidence="5" id="KW-0472">Membrane</keyword>
<dbReference type="GO" id="GO:0016787">
    <property type="term" value="F:hydrolase activity"/>
    <property type="evidence" value="ECO:0007669"/>
    <property type="project" value="UniProtKB-KW"/>
</dbReference>
<gene>
    <name evidence="8" type="primary">macB_21</name>
    <name evidence="8" type="ORF">MgSA37_02671</name>
</gene>
<name>A0A0X8X2B9_9SPHI</name>
<evidence type="ECO:0000259" key="7">
    <source>
        <dbReference type="Pfam" id="PF12704"/>
    </source>
</evidence>
<dbReference type="InterPro" id="IPR003838">
    <property type="entry name" value="ABC3_permease_C"/>
</dbReference>
<dbReference type="EC" id="3.6.3.-" evidence="8"/>
<dbReference type="InterPro" id="IPR050250">
    <property type="entry name" value="Macrolide_Exporter_MacB"/>
</dbReference>
<evidence type="ECO:0000256" key="2">
    <source>
        <dbReference type="ARBA" id="ARBA00022475"/>
    </source>
</evidence>
<feature type="domain" description="MacB-like periplasmic core" evidence="7">
    <location>
        <begin position="429"/>
        <end position="635"/>
    </location>
</feature>
<proteinExistence type="predicted"/>
<evidence type="ECO:0000256" key="4">
    <source>
        <dbReference type="ARBA" id="ARBA00022989"/>
    </source>
</evidence>
<dbReference type="PANTHER" id="PTHR30572">
    <property type="entry name" value="MEMBRANE COMPONENT OF TRANSPORTER-RELATED"/>
    <property type="match status" value="1"/>
</dbReference>
<comment type="subcellular location">
    <subcellularLocation>
        <location evidence="1">Cell membrane</location>
        <topology evidence="1">Multi-pass membrane protein</topology>
    </subcellularLocation>
</comment>
<reference evidence="8 9" key="1">
    <citation type="submission" date="2015-12" db="EMBL/GenBank/DDBJ databases">
        <title>Genome sequence of Mucilaginibacter gotjawali.</title>
        <authorList>
            <person name="Lee J.S."/>
            <person name="Lee K.C."/>
            <person name="Kim K.K."/>
            <person name="Lee B.W."/>
        </authorList>
    </citation>
    <scope>NUCLEOTIDE SEQUENCE [LARGE SCALE GENOMIC DNA]</scope>
    <source>
        <strain evidence="8 9">SA3-7</strain>
    </source>
</reference>
<evidence type="ECO:0000313" key="9">
    <source>
        <dbReference type="Proteomes" id="UP000218263"/>
    </source>
</evidence>
<sequence length="794" mass="88748">MIKNYFKIAWRNLKKNRLYAFINIIGLTAGIVSCLLIGVYIKHELSYDRFNQNADKIVRVTMDYNFGGESQKVAMTGTKVGPQFKREFPQVVDFVRIFKRTRIIGYKNQLFEEKNFLYAEPSLFKLFSFKLLNGDPVTALNTNEKIIITQTAAQKYFGPENPIGKILKVGDKNYVVSALAADSPSNSQIRFDFVVPFSVLDAAKTEAYDSANYLTYLLLKSKDDIAPLQKQITAYMQKVDRDELKVTGSQHLTFSIEPLTSVHLHSNIPDGLEPGGSMMYIYILVVVAVLILVIAGVNYVNLSIAQSAGRGAEIGIRKVLGAAKQQLFKQFIGESMLVTAIALLFAIGVSFLLLPFFNQISGKQFNFTALLDPAILVCLAILGIVIGFLAGAYPALLLSNIKLAKILKSGFSFTSGQGVRRSLIIFQFVISIFLVITTVVILQQLSYIRTKDLGYNKSNVIVLPVDYKTVPQVDAIKKVIGNIPGVESVAAANNEPVDVQWGDAIHTKDGKNLTVNALPMDEDFIKTMQLKIVAGTDFNRTDLLQMDTANKYKNYRYSFMLNESAARALGWTPEQAIGKEISKNFPGRIKAVVKDFNFKSFHDAIGPLLIFLDHEQTQAMFVRVAGNNTPSALQAIQKIWKDRVPYRPFEYKFLDEDYDALYRSEQRTARVFTTFSIIAILLACLGLFAVTAYAVLQRTKEIGIRKVLGANVSTIIMLLSKDFLWMVMLAAVISSPIAWYMSYKWLQDFAYRISIHWWVFIAAGAASLIVAWITVGIQALKAALMNPVKSLRSE</sequence>
<evidence type="ECO:0000256" key="1">
    <source>
        <dbReference type="ARBA" id="ARBA00004651"/>
    </source>
</evidence>
<keyword evidence="2" id="KW-1003">Cell membrane</keyword>
<dbReference type="GO" id="GO:0005524">
    <property type="term" value="F:ATP binding"/>
    <property type="evidence" value="ECO:0007669"/>
    <property type="project" value="UniProtKB-KW"/>
</dbReference>
<keyword evidence="8" id="KW-0067">ATP-binding</keyword>
<dbReference type="RefSeq" id="WP_096352453.1">
    <property type="nucleotide sequence ID" value="NZ_AP017313.1"/>
</dbReference>
<dbReference type="GO" id="GO:0022857">
    <property type="term" value="F:transmembrane transporter activity"/>
    <property type="evidence" value="ECO:0007669"/>
    <property type="project" value="TreeGrafter"/>
</dbReference>
<keyword evidence="3" id="KW-0812">Transmembrane</keyword>
<dbReference type="AlphaFoldDB" id="A0A0X8X2B9"/>
<dbReference type="Pfam" id="PF02687">
    <property type="entry name" value="FtsX"/>
    <property type="match status" value="2"/>
</dbReference>
<keyword evidence="4" id="KW-1133">Transmembrane helix</keyword>
<dbReference type="PANTHER" id="PTHR30572:SF18">
    <property type="entry name" value="ABC-TYPE MACROLIDE FAMILY EXPORT SYSTEM PERMEASE COMPONENT 2"/>
    <property type="match status" value="1"/>
</dbReference>